<dbReference type="SUPFAM" id="SSF52743">
    <property type="entry name" value="Subtilisin-like"/>
    <property type="match status" value="1"/>
</dbReference>
<dbReference type="PANTHER" id="PTHR14218">
    <property type="entry name" value="PROTEASE S8 TRIPEPTIDYL PEPTIDASE I CLN2"/>
    <property type="match status" value="1"/>
</dbReference>
<accession>A0ABW1R808</accession>
<dbReference type="SUPFAM" id="SSF54897">
    <property type="entry name" value="Protease propeptides/inhibitors"/>
    <property type="match status" value="1"/>
</dbReference>
<dbReference type="InterPro" id="IPR036852">
    <property type="entry name" value="Peptidase_S8/S53_dom_sf"/>
</dbReference>
<dbReference type="CDD" id="cd04056">
    <property type="entry name" value="Peptidases_S53"/>
    <property type="match status" value="1"/>
</dbReference>
<dbReference type="SMART" id="SM00944">
    <property type="entry name" value="Pro-kuma_activ"/>
    <property type="match status" value="1"/>
</dbReference>
<evidence type="ECO:0000259" key="9">
    <source>
        <dbReference type="PROSITE" id="PS51695"/>
    </source>
</evidence>
<dbReference type="CDD" id="cd11377">
    <property type="entry name" value="Pro-peptidase_S53"/>
    <property type="match status" value="1"/>
</dbReference>
<protein>
    <submittedName>
        <fullName evidence="10">Protease pro-enzyme activation domain-containing protein</fullName>
    </submittedName>
</protein>
<organism evidence="10 11">
    <name type="scientific">Lactiplantibacillus dongliensis</name>
    <dbReference type="NCBI Taxonomy" id="2559919"/>
    <lineage>
        <taxon>Bacteria</taxon>
        <taxon>Bacillati</taxon>
        <taxon>Bacillota</taxon>
        <taxon>Bacilli</taxon>
        <taxon>Lactobacillales</taxon>
        <taxon>Lactobacillaceae</taxon>
        <taxon>Lactiplantibacillus</taxon>
    </lineage>
</organism>
<evidence type="ECO:0000256" key="2">
    <source>
        <dbReference type="ARBA" id="ARBA00022670"/>
    </source>
</evidence>
<keyword evidence="11" id="KW-1185">Reference proteome</keyword>
<keyword evidence="7" id="KW-0865">Zymogen</keyword>
<evidence type="ECO:0000256" key="4">
    <source>
        <dbReference type="ARBA" id="ARBA00022801"/>
    </source>
</evidence>
<dbReference type="Pfam" id="PF09286">
    <property type="entry name" value="Pro-kuma_activ"/>
    <property type="match status" value="1"/>
</dbReference>
<evidence type="ECO:0000256" key="8">
    <source>
        <dbReference type="SAM" id="SignalP"/>
    </source>
</evidence>
<keyword evidence="8" id="KW-0732">Signal</keyword>
<evidence type="ECO:0000256" key="1">
    <source>
        <dbReference type="ARBA" id="ARBA00001913"/>
    </source>
</evidence>
<dbReference type="Proteomes" id="UP001596253">
    <property type="component" value="Unassembled WGS sequence"/>
</dbReference>
<sequence>MKKEWLVALSLVAGLSGSLLVAQPMTSHAATTALSDTVAPRVKVTSTKKKVKPSKKEVIDIVLKSRNSSALSKYSYATVNPKSAAYHQYLTPSAFGKKYGQSTKTLTTIKAYLKKHHLSYKVYGGNLVIRATGTVNNINKAFGVTLVKVKVKGKTYQTHTQKAKLPSSFKGKINAVLGLSSYGKYKTNLTTTAHATKGQLNVNQTTQPQKFANAYHLDKLYEKGLTGKGQRIAILSFANFHPADAAYYWKQEGIPAAKRNITRYNIDGGASWTGYNETTLDVEQAGAVAPDAALDVYLAPQTDTGMINALATIIGKNNASQLTTSWGQSEGALLSAMRQGAETSAYAKAFNTLFQQAAVQGISTFAATGDNGAYDSILDNAGRYRTDKTVDFPANSAYVTALGGTTLPFSASYTDGGNKVKVEVKSERAWGSDYLYGRFDKSYYSNYQDRLDDYFAGGGGGFSRLNKTTPAFQRALIGNGVNTYAAVNLWQVSNGALNRTRSTTYTTGTGAGRNVPDLSFNADPNTGYDLYMSSAKTVGKSPKWYVSGGTSVVSPQVAAANAVMNSGRSSRIGYWNPQIYRLAQTKQSPFTPLTAKVNNTNLYYTGQPGKLYNQATGLGTADFETLFNQLK</sequence>
<dbReference type="InterPro" id="IPR050819">
    <property type="entry name" value="Tripeptidyl-peptidase_I"/>
</dbReference>
<feature type="chain" id="PRO_5047461637" evidence="8">
    <location>
        <begin position="30"/>
        <end position="631"/>
    </location>
</feature>
<dbReference type="InterPro" id="IPR030400">
    <property type="entry name" value="Sedolisin_dom"/>
</dbReference>
<proteinExistence type="predicted"/>
<evidence type="ECO:0000256" key="3">
    <source>
        <dbReference type="ARBA" id="ARBA00022723"/>
    </source>
</evidence>
<dbReference type="RefSeq" id="WP_137640241.1">
    <property type="nucleotide sequence ID" value="NZ_BJDK01000016.1"/>
</dbReference>
<evidence type="ECO:0000313" key="10">
    <source>
        <dbReference type="EMBL" id="MFC6165619.1"/>
    </source>
</evidence>
<keyword evidence="6" id="KW-0106">Calcium</keyword>
<evidence type="ECO:0000256" key="6">
    <source>
        <dbReference type="ARBA" id="ARBA00022837"/>
    </source>
</evidence>
<comment type="cofactor">
    <cofactor evidence="1">
        <name>Ca(2+)</name>
        <dbReference type="ChEBI" id="CHEBI:29108"/>
    </cofactor>
</comment>
<keyword evidence="2 10" id="KW-0645">Protease</keyword>
<gene>
    <name evidence="10" type="ORF">ACFP3T_13190</name>
</gene>
<evidence type="ECO:0000256" key="7">
    <source>
        <dbReference type="ARBA" id="ARBA00023145"/>
    </source>
</evidence>
<evidence type="ECO:0000256" key="5">
    <source>
        <dbReference type="ARBA" id="ARBA00022825"/>
    </source>
</evidence>
<evidence type="ECO:0000313" key="11">
    <source>
        <dbReference type="Proteomes" id="UP001596253"/>
    </source>
</evidence>
<feature type="signal peptide" evidence="8">
    <location>
        <begin position="1"/>
        <end position="29"/>
    </location>
</feature>
<dbReference type="EMBL" id="JBHSSD010000055">
    <property type="protein sequence ID" value="MFC6165619.1"/>
    <property type="molecule type" value="Genomic_DNA"/>
</dbReference>
<dbReference type="PANTHER" id="PTHR14218:SF15">
    <property type="entry name" value="TRIPEPTIDYL-PEPTIDASE 1"/>
    <property type="match status" value="1"/>
</dbReference>
<feature type="domain" description="Peptidase S53" evidence="9">
    <location>
        <begin position="205"/>
        <end position="631"/>
    </location>
</feature>
<keyword evidence="5" id="KW-0720">Serine protease</keyword>
<dbReference type="InterPro" id="IPR015366">
    <property type="entry name" value="S53_propep"/>
</dbReference>
<keyword evidence="4" id="KW-0378">Hydrolase</keyword>
<reference evidence="11" key="1">
    <citation type="journal article" date="2019" name="Int. J. Syst. Evol. Microbiol.">
        <title>The Global Catalogue of Microorganisms (GCM) 10K type strain sequencing project: providing services to taxonomists for standard genome sequencing and annotation.</title>
        <authorList>
            <consortium name="The Broad Institute Genomics Platform"/>
            <consortium name="The Broad Institute Genome Sequencing Center for Infectious Disease"/>
            <person name="Wu L."/>
            <person name="Ma J."/>
        </authorList>
    </citation>
    <scope>NUCLEOTIDE SEQUENCE [LARGE SCALE GENOMIC DNA]</scope>
    <source>
        <strain evidence="11">CCM 8932</strain>
    </source>
</reference>
<dbReference type="GO" id="GO:0006508">
    <property type="term" value="P:proteolysis"/>
    <property type="evidence" value="ECO:0007669"/>
    <property type="project" value="UniProtKB-KW"/>
</dbReference>
<name>A0ABW1R808_9LACO</name>
<dbReference type="PROSITE" id="PS51695">
    <property type="entry name" value="SEDOLISIN"/>
    <property type="match status" value="1"/>
</dbReference>
<keyword evidence="3" id="KW-0479">Metal-binding</keyword>
<dbReference type="GO" id="GO:0008233">
    <property type="term" value="F:peptidase activity"/>
    <property type="evidence" value="ECO:0007669"/>
    <property type="project" value="UniProtKB-KW"/>
</dbReference>
<dbReference type="Gene3D" id="3.40.50.200">
    <property type="entry name" value="Peptidase S8/S53 domain"/>
    <property type="match status" value="1"/>
</dbReference>
<comment type="caution">
    <text evidence="10">The sequence shown here is derived from an EMBL/GenBank/DDBJ whole genome shotgun (WGS) entry which is preliminary data.</text>
</comment>